<protein>
    <submittedName>
        <fullName evidence="1">Uncharacterized protein</fullName>
    </submittedName>
</protein>
<dbReference type="Proteomes" id="UP000011744">
    <property type="component" value="Unassembled WGS sequence"/>
</dbReference>
<dbReference type="EMBL" id="AONQ01000202">
    <property type="protein sequence ID" value="EME67474.1"/>
    <property type="molecule type" value="Genomic_DNA"/>
</dbReference>
<comment type="caution">
    <text evidence="1">The sequence shown here is derived from an EMBL/GenBank/DDBJ whole genome shotgun (WGS) entry which is preliminary data.</text>
</comment>
<dbReference type="AlphaFoldDB" id="M3A4T3"/>
<reference evidence="1 2" key="1">
    <citation type="journal article" date="2014" name="Genome Announc.">
        <title>Draft Genome Sequence of Magnetospirillum sp. Strain SO-1, a Freshwater Magnetotactic Bacterium Isolated from the Ol'khovka River, Russia.</title>
        <authorList>
            <person name="Grouzdev D.S."/>
            <person name="Dziuba M.V."/>
            <person name="Sukhacheva M.S."/>
            <person name="Mardanov A.V."/>
            <person name="Beletskiy A.V."/>
            <person name="Kuznetsov B.B."/>
            <person name="Skryabin K.G."/>
        </authorList>
    </citation>
    <scope>NUCLEOTIDE SEQUENCE [LARGE SCALE GENOMIC DNA]</scope>
    <source>
        <strain evidence="1 2">SO-1</strain>
    </source>
</reference>
<organism evidence="1 2">
    <name type="scientific">Paramagnetospirillum caucaseum</name>
    <dbReference type="NCBI Taxonomy" id="1244869"/>
    <lineage>
        <taxon>Bacteria</taxon>
        <taxon>Pseudomonadati</taxon>
        <taxon>Pseudomonadota</taxon>
        <taxon>Alphaproteobacteria</taxon>
        <taxon>Rhodospirillales</taxon>
        <taxon>Magnetospirillaceae</taxon>
        <taxon>Paramagnetospirillum</taxon>
    </lineage>
</organism>
<accession>M3A4T3</accession>
<dbReference type="RefSeq" id="WP_008622958.1">
    <property type="nucleotide sequence ID" value="NZ_AONQ01000202.1"/>
</dbReference>
<keyword evidence="2" id="KW-1185">Reference proteome</keyword>
<evidence type="ECO:0000313" key="1">
    <source>
        <dbReference type="EMBL" id="EME67474.1"/>
    </source>
</evidence>
<evidence type="ECO:0000313" key="2">
    <source>
        <dbReference type="Proteomes" id="UP000011744"/>
    </source>
</evidence>
<sequence length="64" mass="7251">MDIHAALGNRLSRHTPPAALAAANDTADARLLAAWREYRRLSLLCEDENLDKRLWEKYSDQADA</sequence>
<gene>
    <name evidence="1" type="ORF">H261_23337</name>
</gene>
<feature type="non-terminal residue" evidence="1">
    <location>
        <position position="64"/>
    </location>
</feature>
<proteinExistence type="predicted"/>
<name>M3A4T3_9PROT</name>